<organism evidence="2 3">
    <name type="scientific">Carnegiea gigantea</name>
    <dbReference type="NCBI Taxonomy" id="171969"/>
    <lineage>
        <taxon>Eukaryota</taxon>
        <taxon>Viridiplantae</taxon>
        <taxon>Streptophyta</taxon>
        <taxon>Embryophyta</taxon>
        <taxon>Tracheophyta</taxon>
        <taxon>Spermatophyta</taxon>
        <taxon>Magnoliopsida</taxon>
        <taxon>eudicotyledons</taxon>
        <taxon>Gunneridae</taxon>
        <taxon>Pentapetalae</taxon>
        <taxon>Caryophyllales</taxon>
        <taxon>Cactineae</taxon>
        <taxon>Cactaceae</taxon>
        <taxon>Cactoideae</taxon>
        <taxon>Echinocereeae</taxon>
        <taxon>Carnegiea</taxon>
    </lineage>
</organism>
<protein>
    <submittedName>
        <fullName evidence="2">Uncharacterized protein</fullName>
    </submittedName>
</protein>
<evidence type="ECO:0000313" key="3">
    <source>
        <dbReference type="Proteomes" id="UP001153076"/>
    </source>
</evidence>
<accession>A0A9Q1JQ65</accession>
<feature type="region of interest" description="Disordered" evidence="1">
    <location>
        <begin position="190"/>
        <end position="211"/>
    </location>
</feature>
<proteinExistence type="predicted"/>
<keyword evidence="3" id="KW-1185">Reference proteome</keyword>
<dbReference type="AlphaFoldDB" id="A0A9Q1JQ65"/>
<comment type="caution">
    <text evidence="2">The sequence shown here is derived from an EMBL/GenBank/DDBJ whole genome shotgun (WGS) entry which is preliminary data.</text>
</comment>
<dbReference type="EMBL" id="JAKOGI010000945">
    <property type="protein sequence ID" value="KAJ8429026.1"/>
    <property type="molecule type" value="Genomic_DNA"/>
</dbReference>
<dbReference type="Proteomes" id="UP001153076">
    <property type="component" value="Unassembled WGS sequence"/>
</dbReference>
<evidence type="ECO:0000256" key="1">
    <source>
        <dbReference type="SAM" id="MobiDB-lite"/>
    </source>
</evidence>
<sequence>MNSSLITILNDFKDDKEVLIIKVVFSEATVPAETFAYSKLMGPESNGRVTRVRPGVTSNQFHAKCNHESGVGALDLSIVSLLLKEVQSLCKENQRSNRLLASEKVPHSLAPTPRLGKKNDACIKDSGQLENSTVLRDKGGIAPTSRSLNVVNQSNSLEGVNKSCTTQISKEHVGVTNGMENFAMLGDGTENQVEDQNTPTGENKNTSRYSKQPNIVRRLNFDERVQLNCIQGVRKGPSLTSMTPSISKEGNSHQVINPLGIKGQTKQQKQFTTTKVSFFPQYDIC</sequence>
<reference evidence="2" key="1">
    <citation type="submission" date="2022-04" db="EMBL/GenBank/DDBJ databases">
        <title>Carnegiea gigantea Genome sequencing and assembly v2.</title>
        <authorList>
            <person name="Copetti D."/>
            <person name="Sanderson M.J."/>
            <person name="Burquez A."/>
            <person name="Wojciechowski M.F."/>
        </authorList>
    </citation>
    <scope>NUCLEOTIDE SEQUENCE</scope>
    <source>
        <strain evidence="2">SGP5-SGP5p</strain>
        <tissue evidence="2">Aerial part</tissue>
    </source>
</reference>
<evidence type="ECO:0000313" key="2">
    <source>
        <dbReference type="EMBL" id="KAJ8429026.1"/>
    </source>
</evidence>
<name>A0A9Q1JQ65_9CARY</name>
<gene>
    <name evidence="2" type="ORF">Cgig2_000373</name>
</gene>